<dbReference type="InterPro" id="IPR028098">
    <property type="entry name" value="Glyco_trans_4-like_N"/>
</dbReference>
<evidence type="ECO:0000313" key="2">
    <source>
        <dbReference type="EMBL" id="SBW11095.1"/>
    </source>
</evidence>
<dbReference type="EMBL" id="FLUQ01000007">
    <property type="protein sequence ID" value="SBW11095.1"/>
    <property type="molecule type" value="Genomic_DNA"/>
</dbReference>
<protein>
    <submittedName>
        <fullName evidence="2">Glycosyl transferase group 1</fullName>
    </submittedName>
</protein>
<dbReference type="CDD" id="cd03801">
    <property type="entry name" value="GT4_PimA-like"/>
    <property type="match status" value="1"/>
</dbReference>
<dbReference type="Gene3D" id="3.40.50.2000">
    <property type="entry name" value="Glycogen Phosphorylase B"/>
    <property type="match status" value="2"/>
</dbReference>
<dbReference type="PANTHER" id="PTHR12526:SF637">
    <property type="entry name" value="GLYCOSYLTRANSFERASE EPSF-RELATED"/>
    <property type="match status" value="1"/>
</dbReference>
<dbReference type="Pfam" id="PF13692">
    <property type="entry name" value="Glyco_trans_1_4"/>
    <property type="match status" value="1"/>
</dbReference>
<dbReference type="PANTHER" id="PTHR12526">
    <property type="entry name" value="GLYCOSYLTRANSFERASE"/>
    <property type="match status" value="1"/>
</dbReference>
<reference evidence="2" key="1">
    <citation type="submission" date="2016-04" db="EMBL/GenBank/DDBJ databases">
        <authorList>
            <person name="Evans L.H."/>
            <person name="Alamgir A."/>
            <person name="Owens N."/>
            <person name="Weber N.D."/>
            <person name="Virtaneva K."/>
            <person name="Barbian K."/>
            <person name="Babar A."/>
            <person name="Rosenke K."/>
        </authorList>
    </citation>
    <scope>NUCLEOTIDE SEQUENCE</scope>
    <source>
        <strain evidence="2">86</strain>
    </source>
</reference>
<accession>A0A212KHR3</accession>
<name>A0A212KHR3_9DELT</name>
<dbReference type="GO" id="GO:0016740">
    <property type="term" value="F:transferase activity"/>
    <property type="evidence" value="ECO:0007669"/>
    <property type="project" value="UniProtKB-KW"/>
</dbReference>
<keyword evidence="2" id="KW-0808">Transferase</keyword>
<sequence>MNTPDPHAPLRVVQVVNVRWFNATAWYGLFLSTLLRDAGHEVRVLGLAGTECFDRARDMGLDPEPLDLNSAFAAGAAYLRLRRLVREFRPHIVNCHRGESFLLWGLLKKSGGFRLVRTRGDQRPPKGNFPNILLHAKAADAVIATSSGIAAGLREILRVPESRVHTILGGVDTRRFYPDAPGRAAVREALGLLPDQIAIGLVGRFDAVKGQKELLFAYSRLRAMLGDEARRLRLVLAGFPTSSTSEEAVRGWADAAGVAESVMFPGRCGDVRALMNALDLGVVASLGSETIARVALEIMACGVPLVGTRVGVMPDLLRDDALVPPGDAEATARALCRFVTEPAFGEGLRAAQHERMRDLGEKDFLEKTLAVYRGVLA</sequence>
<dbReference type="SUPFAM" id="SSF53756">
    <property type="entry name" value="UDP-Glycosyltransferase/glycogen phosphorylase"/>
    <property type="match status" value="1"/>
</dbReference>
<organism evidence="2">
    <name type="scientific">uncultured delta proteobacterium</name>
    <dbReference type="NCBI Taxonomy" id="34034"/>
    <lineage>
        <taxon>Bacteria</taxon>
        <taxon>Deltaproteobacteria</taxon>
        <taxon>environmental samples</taxon>
    </lineage>
</organism>
<proteinExistence type="predicted"/>
<evidence type="ECO:0000259" key="1">
    <source>
        <dbReference type="Pfam" id="PF13439"/>
    </source>
</evidence>
<dbReference type="Pfam" id="PF13439">
    <property type="entry name" value="Glyco_transf_4"/>
    <property type="match status" value="1"/>
</dbReference>
<dbReference type="AlphaFoldDB" id="A0A212KHR3"/>
<feature type="domain" description="Glycosyltransferase subfamily 4-like N-terminal" evidence="1">
    <location>
        <begin position="31"/>
        <end position="175"/>
    </location>
</feature>
<gene>
    <name evidence="2" type="ORF">KL86DPRO_70163</name>
</gene>